<comment type="caution">
    <text evidence="2">The sequence shown here is derived from an EMBL/GenBank/DDBJ whole genome shotgun (WGS) entry which is preliminary data.</text>
</comment>
<dbReference type="Proteomes" id="UP000663846">
    <property type="component" value="Unassembled WGS sequence"/>
</dbReference>
<evidence type="ECO:0000313" key="3">
    <source>
        <dbReference type="Proteomes" id="UP000663846"/>
    </source>
</evidence>
<sequence>MREGADDNGNEDPEDEPEDELTQIQSDNPNNVGVFLNPDWSIAVKPTAPRITCDEITQRYGAFDFVLRINEWLHESTEAGILPQLQFVTASHTFDSWHKFYLHHHPLHFDPDLAACRDTVRAQPPLPVPDRSLRSVGTGNFDTVLFLARPSDFGIRRE</sequence>
<protein>
    <submittedName>
        <fullName evidence="2">Uncharacterized protein</fullName>
    </submittedName>
</protein>
<evidence type="ECO:0000313" key="2">
    <source>
        <dbReference type="EMBL" id="CAE6469804.1"/>
    </source>
</evidence>
<gene>
    <name evidence="2" type="ORF">RDB_LOCUS173853</name>
</gene>
<organism evidence="2 3">
    <name type="scientific">Rhizoctonia solani</name>
    <dbReference type="NCBI Taxonomy" id="456999"/>
    <lineage>
        <taxon>Eukaryota</taxon>
        <taxon>Fungi</taxon>
        <taxon>Dikarya</taxon>
        <taxon>Basidiomycota</taxon>
        <taxon>Agaricomycotina</taxon>
        <taxon>Agaricomycetes</taxon>
        <taxon>Cantharellales</taxon>
        <taxon>Ceratobasidiaceae</taxon>
        <taxon>Rhizoctonia</taxon>
    </lineage>
</organism>
<reference evidence="2" key="1">
    <citation type="submission" date="2021-01" db="EMBL/GenBank/DDBJ databases">
        <authorList>
            <person name="Kaushik A."/>
        </authorList>
    </citation>
    <scope>NUCLEOTIDE SEQUENCE</scope>
    <source>
        <strain evidence="2">AG1-1C</strain>
    </source>
</reference>
<dbReference type="AlphaFoldDB" id="A0A8H3C0P9"/>
<evidence type="ECO:0000256" key="1">
    <source>
        <dbReference type="SAM" id="MobiDB-lite"/>
    </source>
</evidence>
<dbReference type="EMBL" id="CAJMWS010000948">
    <property type="protein sequence ID" value="CAE6469804.1"/>
    <property type="molecule type" value="Genomic_DNA"/>
</dbReference>
<name>A0A8H3C0P9_9AGAM</name>
<feature type="compositionally biased region" description="Acidic residues" evidence="1">
    <location>
        <begin position="1"/>
        <end position="21"/>
    </location>
</feature>
<feature type="region of interest" description="Disordered" evidence="1">
    <location>
        <begin position="1"/>
        <end position="31"/>
    </location>
</feature>
<accession>A0A8H3C0P9</accession>
<proteinExistence type="predicted"/>
<feature type="compositionally biased region" description="Polar residues" evidence="1">
    <location>
        <begin position="22"/>
        <end position="31"/>
    </location>
</feature>